<sequence>MTLQILFDQFLDVSAVLRACCASVHSFLVWVCLGLSHEGCPSFSELVKENAWRPPLTKLTDDERRDLIARGICTRCRQPGHDRFHCPLNSATPSPWPRGPLTPATPLLPQPAPQPSSTAGPTPSPSPARAPFVFQSARPPPPPRRSDRQHQPPTRFSPSTSSVQTQDDLPHSVAPTQGGPVVQQATPAAEVSALAATLTAASDLCPAVPAPPGVKGTVHLAADGRAYVEDRGLTFLLDSGSNVTLTSEHYALAKGLALTEEPQPRTVALANRPAHPCPLRWAWMRNLQHPMTLPLT</sequence>
<keyword evidence="3" id="KW-1185">Reference proteome</keyword>
<reference evidence="2" key="1">
    <citation type="journal article" date="2022" name="bioRxiv">
        <title>Genomics of Preaxostyla Flagellates Illuminates Evolutionary Transitions and the Path Towards Mitochondrial Loss.</title>
        <authorList>
            <person name="Novak L.V.F."/>
            <person name="Treitli S.C."/>
            <person name="Pyrih J."/>
            <person name="Halakuc P."/>
            <person name="Pipaliya S.V."/>
            <person name="Vacek V."/>
            <person name="Brzon O."/>
            <person name="Soukal P."/>
            <person name="Eme L."/>
            <person name="Dacks J.B."/>
            <person name="Karnkowska A."/>
            <person name="Elias M."/>
            <person name="Hampl V."/>
        </authorList>
    </citation>
    <scope>NUCLEOTIDE SEQUENCE</scope>
    <source>
        <strain evidence="2">RCP-MX</strain>
    </source>
</reference>
<gene>
    <name evidence="2" type="ORF">PAPYR_11946</name>
</gene>
<dbReference type="Proteomes" id="UP001141327">
    <property type="component" value="Unassembled WGS sequence"/>
</dbReference>
<evidence type="ECO:0000256" key="1">
    <source>
        <dbReference type="SAM" id="MobiDB-lite"/>
    </source>
</evidence>
<comment type="caution">
    <text evidence="2">The sequence shown here is derived from an EMBL/GenBank/DDBJ whole genome shotgun (WGS) entry which is preliminary data.</text>
</comment>
<evidence type="ECO:0000313" key="3">
    <source>
        <dbReference type="Proteomes" id="UP001141327"/>
    </source>
</evidence>
<feature type="region of interest" description="Disordered" evidence="1">
    <location>
        <begin position="84"/>
        <end position="180"/>
    </location>
</feature>
<feature type="compositionally biased region" description="Polar residues" evidence="1">
    <location>
        <begin position="154"/>
        <end position="167"/>
    </location>
</feature>
<evidence type="ECO:0000313" key="2">
    <source>
        <dbReference type="EMBL" id="KAJ4453564.1"/>
    </source>
</evidence>
<accession>A0ABQ8U2Q8</accession>
<proteinExistence type="predicted"/>
<name>A0ABQ8U2Q8_9EUKA</name>
<protein>
    <submittedName>
        <fullName evidence="2">Uncharacterized protein</fullName>
    </submittedName>
</protein>
<dbReference type="EMBL" id="JAPMOS010000245">
    <property type="protein sequence ID" value="KAJ4453564.1"/>
    <property type="molecule type" value="Genomic_DNA"/>
</dbReference>
<organism evidence="2 3">
    <name type="scientific">Paratrimastix pyriformis</name>
    <dbReference type="NCBI Taxonomy" id="342808"/>
    <lineage>
        <taxon>Eukaryota</taxon>
        <taxon>Metamonada</taxon>
        <taxon>Preaxostyla</taxon>
        <taxon>Paratrimastigidae</taxon>
        <taxon>Paratrimastix</taxon>
    </lineage>
</organism>